<accession>A0A8J6M7X4</accession>
<dbReference type="Gene3D" id="3.20.20.140">
    <property type="entry name" value="Metal-dependent hydrolases"/>
    <property type="match status" value="1"/>
</dbReference>
<dbReference type="EMBL" id="JACOPO010000002">
    <property type="protein sequence ID" value="MBC5722137.1"/>
    <property type="molecule type" value="Genomic_DNA"/>
</dbReference>
<proteinExistence type="predicted"/>
<dbReference type="SUPFAM" id="SSF51556">
    <property type="entry name" value="Metallo-dependent hydrolases"/>
    <property type="match status" value="1"/>
</dbReference>
<dbReference type="Pfam" id="PF19799">
    <property type="entry name" value="DUF6282"/>
    <property type="match status" value="1"/>
</dbReference>
<dbReference type="Proteomes" id="UP000628736">
    <property type="component" value="Unassembled WGS sequence"/>
</dbReference>
<dbReference type="InterPro" id="IPR016797">
    <property type="entry name" value="UCP021898"/>
</dbReference>
<dbReference type="InterPro" id="IPR032466">
    <property type="entry name" value="Metal_Hydrolase"/>
</dbReference>
<protein>
    <submittedName>
        <fullName evidence="1">Amidohydrolase</fullName>
    </submittedName>
</protein>
<organism evidence="1 2">
    <name type="scientific">Flintibacter hominis</name>
    <dbReference type="NCBI Taxonomy" id="2763048"/>
    <lineage>
        <taxon>Bacteria</taxon>
        <taxon>Bacillati</taxon>
        <taxon>Bacillota</taxon>
        <taxon>Clostridia</taxon>
        <taxon>Eubacteriales</taxon>
        <taxon>Flintibacter</taxon>
    </lineage>
</organism>
<sequence>MEDLLKGAYDLHIHTAPDVVQRKCGDLELARRLVHRGMAGCAIKNHYFDTAVRAKLLQEQFPQLRVAGGVTLNRSVGGVNPDAVERSAQAGGKLVWFPTLEARSYQQYQHRNEPSADLSRFLSVCDEKGNLLPQALEVLDVATRHQMVVGTGHIGADEGMALVRAAAERGCTVVLTHADNPADCYSIQQQQEAVALGAYVEHSFFTTYHNRTSIEEIARQIRAVGCEHVLLTTDFGQLNSLYSDEGMEEYARVLMTQGFTAKELGIMMRQVPERLLEGMSSAD</sequence>
<dbReference type="InterPro" id="IPR046249">
    <property type="entry name" value="DUF6282"/>
</dbReference>
<dbReference type="AlphaFoldDB" id="A0A8J6M7X4"/>
<dbReference type="PIRSF" id="PIRSF021898">
    <property type="entry name" value="UCP021898"/>
    <property type="match status" value="1"/>
</dbReference>
<name>A0A8J6M7X4_9FIRM</name>
<reference evidence="1" key="1">
    <citation type="submission" date="2020-08" db="EMBL/GenBank/DDBJ databases">
        <title>Genome public.</title>
        <authorList>
            <person name="Liu C."/>
            <person name="Sun Q."/>
        </authorList>
    </citation>
    <scope>NUCLEOTIDE SEQUENCE</scope>
    <source>
        <strain evidence="1">NSJ-23</strain>
    </source>
</reference>
<comment type="caution">
    <text evidence="1">The sequence shown here is derived from an EMBL/GenBank/DDBJ whole genome shotgun (WGS) entry which is preliminary data.</text>
</comment>
<gene>
    <name evidence="1" type="ORF">H8S11_04815</name>
</gene>
<keyword evidence="2" id="KW-1185">Reference proteome</keyword>
<evidence type="ECO:0000313" key="2">
    <source>
        <dbReference type="Proteomes" id="UP000628736"/>
    </source>
</evidence>
<evidence type="ECO:0000313" key="1">
    <source>
        <dbReference type="EMBL" id="MBC5722137.1"/>
    </source>
</evidence>
<dbReference type="RefSeq" id="WP_186852375.1">
    <property type="nucleotide sequence ID" value="NZ_JACOPO010000002.1"/>
</dbReference>